<dbReference type="GO" id="GO:0050660">
    <property type="term" value="F:flavin adenine dinucleotide binding"/>
    <property type="evidence" value="ECO:0007669"/>
    <property type="project" value="InterPro"/>
</dbReference>
<dbReference type="InterPro" id="IPR046373">
    <property type="entry name" value="Acyl-CoA_Oxase/DH_mid-dom_sf"/>
</dbReference>
<dbReference type="Gene3D" id="1.20.140.10">
    <property type="entry name" value="Butyryl-CoA Dehydrogenase, subunit A, domain 3"/>
    <property type="match status" value="1"/>
</dbReference>
<dbReference type="InterPro" id="IPR009100">
    <property type="entry name" value="AcylCoA_DH/oxidase_NM_dom_sf"/>
</dbReference>
<comment type="cofactor">
    <cofactor evidence="1">
        <name>FAD</name>
        <dbReference type="ChEBI" id="CHEBI:57692"/>
    </cofactor>
</comment>
<dbReference type="InterPro" id="IPR037069">
    <property type="entry name" value="AcylCoA_DH/ox_N_sf"/>
</dbReference>
<dbReference type="PANTHER" id="PTHR48083:SF6">
    <property type="entry name" value="ACYL-COA DEHYDROGENASE 6"/>
    <property type="match status" value="1"/>
</dbReference>
<organism evidence="9 10">
    <name type="scientific">Burkholderia oklahomensis</name>
    <dbReference type="NCBI Taxonomy" id="342113"/>
    <lineage>
        <taxon>Bacteria</taxon>
        <taxon>Pseudomonadati</taxon>
        <taxon>Pseudomonadota</taxon>
        <taxon>Betaproteobacteria</taxon>
        <taxon>Burkholderiales</taxon>
        <taxon>Burkholderiaceae</taxon>
        <taxon>Burkholderia</taxon>
        <taxon>pseudomallei group</taxon>
    </lineage>
</organism>
<evidence type="ECO:0000256" key="4">
    <source>
        <dbReference type="ARBA" id="ARBA00022827"/>
    </source>
</evidence>
<evidence type="ECO:0000256" key="3">
    <source>
        <dbReference type="ARBA" id="ARBA00022630"/>
    </source>
</evidence>
<dbReference type="FunFam" id="1.20.140.10:FF:000001">
    <property type="entry name" value="Acyl-CoA dehydrogenase"/>
    <property type="match status" value="1"/>
</dbReference>
<evidence type="ECO:0000256" key="1">
    <source>
        <dbReference type="ARBA" id="ARBA00001974"/>
    </source>
</evidence>
<dbReference type="GO" id="GO:0005737">
    <property type="term" value="C:cytoplasm"/>
    <property type="evidence" value="ECO:0007669"/>
    <property type="project" value="TreeGrafter"/>
</dbReference>
<keyword evidence="4" id="KW-0274">FAD</keyword>
<feature type="domain" description="Acyl-CoA oxidase/dehydrogenase middle" evidence="7">
    <location>
        <begin position="122"/>
        <end position="217"/>
    </location>
</feature>
<dbReference type="PANTHER" id="PTHR48083">
    <property type="entry name" value="MEDIUM-CHAIN SPECIFIC ACYL-COA DEHYDROGENASE, MITOCHONDRIAL-RELATED"/>
    <property type="match status" value="1"/>
</dbReference>
<dbReference type="RefSeq" id="WP_010110576.1">
    <property type="nucleotide sequence ID" value="NZ_CADEQG010000001.1"/>
</dbReference>
<evidence type="ECO:0000256" key="2">
    <source>
        <dbReference type="ARBA" id="ARBA00009347"/>
    </source>
</evidence>
<dbReference type="FunFam" id="2.40.110.10:FF:000002">
    <property type="entry name" value="Acyl-CoA dehydrogenase fadE12"/>
    <property type="match status" value="1"/>
</dbReference>
<evidence type="ECO:0008006" key="11">
    <source>
        <dbReference type="Google" id="ProtNLM"/>
    </source>
</evidence>
<dbReference type="InterPro" id="IPR036250">
    <property type="entry name" value="AcylCo_DH-like_C"/>
</dbReference>
<dbReference type="InterPro" id="IPR050741">
    <property type="entry name" value="Acyl-CoA_dehydrogenase"/>
</dbReference>
<dbReference type="SUPFAM" id="SSF56645">
    <property type="entry name" value="Acyl-CoA dehydrogenase NM domain-like"/>
    <property type="match status" value="1"/>
</dbReference>
<dbReference type="Gene3D" id="2.40.110.10">
    <property type="entry name" value="Butyryl-CoA Dehydrogenase, subunit A, domain 2"/>
    <property type="match status" value="1"/>
</dbReference>
<accession>A0AAI8BAT5</accession>
<dbReference type="KEGG" id="bok:DM82_6351"/>
<reference evidence="9 10" key="1">
    <citation type="submission" date="2014-06" db="EMBL/GenBank/DDBJ databases">
        <authorList>
            <person name="Bishop-Lilly K.A."/>
            <person name="Broomall S.M."/>
            <person name="Chain P.S."/>
            <person name="Chertkov O."/>
            <person name="Coyne S.R."/>
            <person name="Daligault H.E."/>
            <person name="Davenport K.W."/>
            <person name="Erkkila T."/>
            <person name="Frey K.G."/>
            <person name="Gibbons H.S."/>
            <person name="Gu W."/>
            <person name="Jaissle J."/>
            <person name="Johnson S.L."/>
            <person name="Koroleva G.I."/>
            <person name="Ladner J.T."/>
            <person name="Lo C.-C."/>
            <person name="Minogue T.D."/>
            <person name="Munk C."/>
            <person name="Palacios G.F."/>
            <person name="Redden C.L."/>
            <person name="Rosenzweig C.N."/>
            <person name="Scholz M.B."/>
            <person name="Teshima H."/>
            <person name="Xu Y."/>
        </authorList>
    </citation>
    <scope>NUCLEOTIDE SEQUENCE [LARGE SCALE GENOMIC DNA]</scope>
    <source>
        <strain evidence="9 10">EO147</strain>
    </source>
</reference>
<evidence type="ECO:0000259" key="7">
    <source>
        <dbReference type="Pfam" id="PF02770"/>
    </source>
</evidence>
<dbReference type="InterPro" id="IPR013786">
    <property type="entry name" value="AcylCoA_DH/ox_N"/>
</dbReference>
<feature type="domain" description="Acyl-CoA dehydrogenase/oxidase C-terminal" evidence="6">
    <location>
        <begin position="229"/>
        <end position="377"/>
    </location>
</feature>
<dbReference type="Pfam" id="PF02771">
    <property type="entry name" value="Acyl-CoA_dh_N"/>
    <property type="match status" value="1"/>
</dbReference>
<dbReference type="GeneID" id="60550440"/>
<dbReference type="Pfam" id="PF00441">
    <property type="entry name" value="Acyl-CoA_dh_1"/>
    <property type="match status" value="1"/>
</dbReference>
<dbReference type="EMBL" id="CP008727">
    <property type="protein sequence ID" value="AIO68639.1"/>
    <property type="molecule type" value="Genomic_DNA"/>
</dbReference>
<protein>
    <recommendedName>
        <fullName evidence="11">Acyl-CoA dehydrogenase</fullName>
    </recommendedName>
</protein>
<dbReference type="GO" id="GO:0003995">
    <property type="term" value="F:acyl-CoA dehydrogenase activity"/>
    <property type="evidence" value="ECO:0007669"/>
    <property type="project" value="InterPro"/>
</dbReference>
<dbReference type="InterPro" id="IPR006089">
    <property type="entry name" value="Acyl-CoA_DH_CS"/>
</dbReference>
<dbReference type="GO" id="GO:0033539">
    <property type="term" value="P:fatty acid beta-oxidation using acyl-CoA dehydrogenase"/>
    <property type="evidence" value="ECO:0007669"/>
    <property type="project" value="TreeGrafter"/>
</dbReference>
<keyword evidence="5" id="KW-0560">Oxidoreductase</keyword>
<feature type="domain" description="Acyl-CoA dehydrogenase/oxidase N-terminal" evidence="8">
    <location>
        <begin position="4"/>
        <end position="118"/>
    </location>
</feature>
<dbReference type="SUPFAM" id="SSF47203">
    <property type="entry name" value="Acyl-CoA dehydrogenase C-terminal domain-like"/>
    <property type="match status" value="1"/>
</dbReference>
<keyword evidence="10" id="KW-1185">Reference proteome</keyword>
<dbReference type="AlphaFoldDB" id="A0AAI8BAT5"/>
<dbReference type="PIRSF" id="PIRSF016578">
    <property type="entry name" value="HsaA"/>
    <property type="match status" value="1"/>
</dbReference>
<evidence type="ECO:0000313" key="10">
    <source>
        <dbReference type="Proteomes" id="UP000029424"/>
    </source>
</evidence>
<proteinExistence type="inferred from homology"/>
<dbReference type="PROSITE" id="PS00072">
    <property type="entry name" value="ACYL_COA_DH_1"/>
    <property type="match status" value="1"/>
</dbReference>
<dbReference type="Gene3D" id="1.10.540.10">
    <property type="entry name" value="Acyl-CoA dehydrogenase/oxidase, N-terminal domain"/>
    <property type="match status" value="1"/>
</dbReference>
<evidence type="ECO:0000313" key="9">
    <source>
        <dbReference type="EMBL" id="AIO68639.1"/>
    </source>
</evidence>
<comment type="similarity">
    <text evidence="2">Belongs to the acyl-CoA dehydrogenase family.</text>
</comment>
<gene>
    <name evidence="9" type="ORF">DM82_6351</name>
</gene>
<sequence>MHFTEEHAAIARTVKRFIEQEVNPHVDEWEEAGIFPAHDVFKKLGALGMLGLSKPAAFGGGELDYSYELVMAEALGVCAAGGVPLAIGVQTNMATPALARFGSDALRGEYLAPAIAGEQVSCIGVSEPGAGSDVASIRTAARKDGDDYVISGTKLWITNGTQADWMCCLANTSDGPPHRNKSLIVVPLKSKGVHIEKKIRKIGMHSSDTAQIFFDDVRVPRRNLIGEEGQGFTYQMLQFQEERLYGAAAALVVLDRSIDETIDYTRQRKIFGRPVLDHQVVHYRLAELKTEVEALRALTYRATELYVQGGDVTTLASMAKLKAGRLAREVTDSCLQFWGGMGFAWESSISRTYRDTRLFSIGGGADEVMLGIICKKLGTLPRE</sequence>
<dbReference type="InterPro" id="IPR009075">
    <property type="entry name" value="AcylCo_DH/oxidase_C"/>
</dbReference>
<keyword evidence="3" id="KW-0285">Flavoprotein</keyword>
<name>A0AAI8BAT5_9BURK</name>
<dbReference type="Pfam" id="PF02770">
    <property type="entry name" value="Acyl-CoA_dh_M"/>
    <property type="match status" value="1"/>
</dbReference>
<dbReference type="InterPro" id="IPR006091">
    <property type="entry name" value="Acyl-CoA_Oxase/DH_mid-dom"/>
</dbReference>
<dbReference type="PROSITE" id="PS00073">
    <property type="entry name" value="ACYL_COA_DH_2"/>
    <property type="match status" value="1"/>
</dbReference>
<evidence type="ECO:0000259" key="6">
    <source>
        <dbReference type="Pfam" id="PF00441"/>
    </source>
</evidence>
<dbReference type="Proteomes" id="UP000029424">
    <property type="component" value="Chromosome 2"/>
</dbReference>
<evidence type="ECO:0000259" key="8">
    <source>
        <dbReference type="Pfam" id="PF02771"/>
    </source>
</evidence>
<evidence type="ECO:0000256" key="5">
    <source>
        <dbReference type="ARBA" id="ARBA00023002"/>
    </source>
</evidence>